<sequence length="470" mass="52495">MTSRDYRQSTQSKLRPHSINPSLSSDTDSNSPSNSSDSLPPSRHEADSGWAMWVGNVPSEATSAELRAFFCRGCDVTIVSIRTIPHTKCAFINFSTEDQRQSAIARFNGVSLRRMGPPLVCRARDGSEREHTGVWAQRGKGMHQRWIEKHTGAKLMKEKTSSSESIQSDSSTSSSLLAEFFPERYFILKSLSQDDLDASVQRGIWATQPHNEDTLDLAFRTAKNVYLIFSVNRSREFYGCARMAGPIGAVANGDRVEWAPRRTSTHQNSNSSITQEPALLSSPTPHRSVSVGSLGLKFERLNTSDDAASTSDDTVTRRKTVPSRDSLRLRAIASGPIQALDLPYESGSVCSDDIVSQVDSGPASDHQNDWGREFRLEWLSTKRLPFRRVEHLYNPWNNGRCVKVSRDGTELEPGLLKSLGVVLSTSHVLLCRLGFVWYMDNGRLWTRYIPKLVVPRELEDKVMNSISLTI</sequence>
<dbReference type="InterPro" id="IPR035979">
    <property type="entry name" value="RBD_domain_sf"/>
</dbReference>
<evidence type="ECO:0000256" key="1">
    <source>
        <dbReference type="PROSITE-ProRule" id="PRU00176"/>
    </source>
</evidence>
<organism evidence="5 6">
    <name type="scientific">Mycena indigotica</name>
    <dbReference type="NCBI Taxonomy" id="2126181"/>
    <lineage>
        <taxon>Eukaryota</taxon>
        <taxon>Fungi</taxon>
        <taxon>Dikarya</taxon>
        <taxon>Basidiomycota</taxon>
        <taxon>Agaricomycotina</taxon>
        <taxon>Agaricomycetes</taxon>
        <taxon>Agaricomycetidae</taxon>
        <taxon>Agaricales</taxon>
        <taxon>Marasmiineae</taxon>
        <taxon>Mycenaceae</taxon>
        <taxon>Mycena</taxon>
    </lineage>
</organism>
<dbReference type="CDD" id="cd00590">
    <property type="entry name" value="RRM_SF"/>
    <property type="match status" value="1"/>
</dbReference>
<dbReference type="RefSeq" id="XP_037220880.1">
    <property type="nucleotide sequence ID" value="XM_037362959.1"/>
</dbReference>
<dbReference type="PANTHER" id="PTHR12357">
    <property type="entry name" value="YTH YT521-B HOMOLOGY DOMAIN-CONTAINING"/>
    <property type="match status" value="1"/>
</dbReference>
<dbReference type="CDD" id="cd21134">
    <property type="entry name" value="YTH"/>
    <property type="match status" value="1"/>
</dbReference>
<reference evidence="5" key="1">
    <citation type="submission" date="2020-05" db="EMBL/GenBank/DDBJ databases">
        <title>Mycena genomes resolve the evolution of fungal bioluminescence.</title>
        <authorList>
            <person name="Tsai I.J."/>
        </authorList>
    </citation>
    <scope>NUCLEOTIDE SEQUENCE</scope>
    <source>
        <strain evidence="5">171206Taipei</strain>
    </source>
</reference>
<dbReference type="SUPFAM" id="SSF54928">
    <property type="entry name" value="RNA-binding domain, RBD"/>
    <property type="match status" value="1"/>
</dbReference>
<keyword evidence="1" id="KW-0694">RNA-binding</keyword>
<dbReference type="PANTHER" id="PTHR12357:SF3">
    <property type="entry name" value="YTH DOMAIN-CONTAINING PROTEIN 1"/>
    <property type="match status" value="1"/>
</dbReference>
<keyword evidence="6" id="KW-1185">Reference proteome</keyword>
<dbReference type="PROSITE" id="PS50882">
    <property type="entry name" value="YTH"/>
    <property type="match status" value="1"/>
</dbReference>
<dbReference type="InterPro" id="IPR000504">
    <property type="entry name" value="RRM_dom"/>
</dbReference>
<dbReference type="OrthoDB" id="6103986at2759"/>
<dbReference type="InterPro" id="IPR045168">
    <property type="entry name" value="YTH_prot"/>
</dbReference>
<evidence type="ECO:0000313" key="6">
    <source>
        <dbReference type="Proteomes" id="UP000636479"/>
    </source>
</evidence>
<feature type="domain" description="RRM" evidence="3">
    <location>
        <begin position="50"/>
        <end position="119"/>
    </location>
</feature>
<accession>A0A8H6SRK3</accession>
<dbReference type="Pfam" id="PF04146">
    <property type="entry name" value="YTH"/>
    <property type="match status" value="1"/>
</dbReference>
<dbReference type="Gene3D" id="3.30.70.330">
    <property type="match status" value="1"/>
</dbReference>
<feature type="region of interest" description="Disordered" evidence="2">
    <location>
        <begin position="1"/>
        <end position="45"/>
    </location>
</feature>
<dbReference type="InterPro" id="IPR057720">
    <property type="entry name" value="RRM_YTH1"/>
</dbReference>
<feature type="compositionally biased region" description="Polar residues" evidence="2">
    <location>
        <begin position="265"/>
        <end position="286"/>
    </location>
</feature>
<dbReference type="InterPro" id="IPR007275">
    <property type="entry name" value="YTH_domain"/>
</dbReference>
<dbReference type="Proteomes" id="UP000636479">
    <property type="component" value="Unassembled WGS sequence"/>
</dbReference>
<gene>
    <name evidence="5" type="ORF">MIND_00621300</name>
</gene>
<dbReference type="AlphaFoldDB" id="A0A8H6SRK3"/>
<evidence type="ECO:0000313" key="5">
    <source>
        <dbReference type="EMBL" id="KAF7303908.1"/>
    </source>
</evidence>
<dbReference type="GO" id="GO:0000398">
    <property type="term" value="P:mRNA splicing, via spliceosome"/>
    <property type="evidence" value="ECO:0007669"/>
    <property type="project" value="TreeGrafter"/>
</dbReference>
<evidence type="ECO:0000256" key="2">
    <source>
        <dbReference type="SAM" id="MobiDB-lite"/>
    </source>
</evidence>
<feature type="domain" description="YTH" evidence="4">
    <location>
        <begin position="183"/>
        <end position="423"/>
    </location>
</feature>
<protein>
    <submittedName>
        <fullName evidence="5">YTH domain-containing protein 1</fullName>
    </submittedName>
</protein>
<evidence type="ECO:0000259" key="4">
    <source>
        <dbReference type="PROSITE" id="PS50882"/>
    </source>
</evidence>
<dbReference type="Pfam" id="PF25701">
    <property type="entry name" value="RRM_YTH1"/>
    <property type="match status" value="1"/>
</dbReference>
<feature type="compositionally biased region" description="Low complexity" evidence="2">
    <location>
        <begin position="20"/>
        <end position="41"/>
    </location>
</feature>
<dbReference type="InterPro" id="IPR012677">
    <property type="entry name" value="Nucleotide-bd_a/b_plait_sf"/>
</dbReference>
<dbReference type="Gene3D" id="3.10.590.10">
    <property type="entry name" value="ph1033 like domains"/>
    <property type="match status" value="2"/>
</dbReference>
<dbReference type="EMBL" id="JACAZF010000005">
    <property type="protein sequence ID" value="KAF7303908.1"/>
    <property type="molecule type" value="Genomic_DNA"/>
</dbReference>
<evidence type="ECO:0000259" key="3">
    <source>
        <dbReference type="PROSITE" id="PS50102"/>
    </source>
</evidence>
<feature type="region of interest" description="Disordered" evidence="2">
    <location>
        <begin position="262"/>
        <end position="286"/>
    </location>
</feature>
<proteinExistence type="predicted"/>
<dbReference type="SMART" id="SM00360">
    <property type="entry name" value="RRM"/>
    <property type="match status" value="1"/>
</dbReference>
<comment type="caution">
    <text evidence="5">The sequence shown here is derived from an EMBL/GenBank/DDBJ whole genome shotgun (WGS) entry which is preliminary data.</text>
</comment>
<name>A0A8H6SRK3_9AGAR</name>
<dbReference type="GeneID" id="59345475"/>
<dbReference type="GO" id="GO:1990247">
    <property type="term" value="F:N6-methyladenosine-containing RNA reader activity"/>
    <property type="evidence" value="ECO:0007669"/>
    <property type="project" value="TreeGrafter"/>
</dbReference>
<dbReference type="GO" id="GO:0000381">
    <property type="term" value="P:regulation of alternative mRNA splicing, via spliceosome"/>
    <property type="evidence" value="ECO:0007669"/>
    <property type="project" value="TreeGrafter"/>
</dbReference>
<dbReference type="GO" id="GO:0003729">
    <property type="term" value="F:mRNA binding"/>
    <property type="evidence" value="ECO:0007669"/>
    <property type="project" value="TreeGrafter"/>
</dbReference>
<dbReference type="PROSITE" id="PS50102">
    <property type="entry name" value="RRM"/>
    <property type="match status" value="1"/>
</dbReference>
<dbReference type="GO" id="GO:0005654">
    <property type="term" value="C:nucleoplasm"/>
    <property type="evidence" value="ECO:0007669"/>
    <property type="project" value="TreeGrafter"/>
</dbReference>